<evidence type="ECO:0000313" key="4">
    <source>
        <dbReference type="Proteomes" id="UP001476583"/>
    </source>
</evidence>
<keyword evidence="1 3" id="KW-0378">Hydrolase</keyword>
<proteinExistence type="predicted"/>
<dbReference type="Gene3D" id="3.40.50.1820">
    <property type="entry name" value="alpha/beta hydrolase"/>
    <property type="match status" value="1"/>
</dbReference>
<feature type="domain" description="BD-FAE-like" evidence="2">
    <location>
        <begin position="55"/>
        <end position="182"/>
    </location>
</feature>
<evidence type="ECO:0000256" key="1">
    <source>
        <dbReference type="ARBA" id="ARBA00022801"/>
    </source>
</evidence>
<protein>
    <submittedName>
        <fullName evidence="3">Alpha/beta hydrolase</fullName>
    </submittedName>
</protein>
<dbReference type="InterPro" id="IPR029058">
    <property type="entry name" value="AB_hydrolase_fold"/>
</dbReference>
<name>A0ABZ2RJM4_ECTME</name>
<sequence>MKIDDWDVAYNNSLAVKNAAALLAGWSVQGAAYQADRRTHAEQDLSYGPGPRELLDIYLPEGDAHGTLVFVHGGYWQSSDKNEHAQFAEGARARGWRVVVVDYPLCPQVSIRQITESVCRAIEYVGQRYADGPLVLAGHSAGGHLVTYAVSQNSGLSKQSRSRIQRVISISGLHDLRPIVRAGKLNAALGLDNAEASQLSPALSTPGHAFELICVCGTDELSELRRQNALLASIWLGLGISTDCLEVAGRNHFSVMEALKTPFSHLSRLATLSEEMID</sequence>
<gene>
    <name evidence="3" type="ORF">WG219_01885</name>
</gene>
<dbReference type="Pfam" id="PF20434">
    <property type="entry name" value="BD-FAE"/>
    <property type="match status" value="1"/>
</dbReference>
<dbReference type="PANTHER" id="PTHR48081:SF33">
    <property type="entry name" value="KYNURENINE FORMAMIDASE"/>
    <property type="match status" value="1"/>
</dbReference>
<evidence type="ECO:0000259" key="2">
    <source>
        <dbReference type="Pfam" id="PF20434"/>
    </source>
</evidence>
<dbReference type="PANTHER" id="PTHR48081">
    <property type="entry name" value="AB HYDROLASE SUPERFAMILY PROTEIN C4A8.06C"/>
    <property type="match status" value="1"/>
</dbReference>
<dbReference type="InterPro" id="IPR049492">
    <property type="entry name" value="BD-FAE-like_dom"/>
</dbReference>
<dbReference type="InterPro" id="IPR050300">
    <property type="entry name" value="GDXG_lipolytic_enzyme"/>
</dbReference>
<keyword evidence="4" id="KW-1185">Reference proteome</keyword>
<organism evidence="3 4">
    <name type="scientific">Ectopseudomonas mendocina</name>
    <name type="common">Pseudomonas mendocina</name>
    <dbReference type="NCBI Taxonomy" id="300"/>
    <lineage>
        <taxon>Bacteria</taxon>
        <taxon>Pseudomonadati</taxon>
        <taxon>Pseudomonadota</taxon>
        <taxon>Gammaproteobacteria</taxon>
        <taxon>Pseudomonadales</taxon>
        <taxon>Pseudomonadaceae</taxon>
        <taxon>Ectopseudomonas</taxon>
    </lineage>
</organism>
<dbReference type="SUPFAM" id="SSF53474">
    <property type="entry name" value="alpha/beta-Hydrolases"/>
    <property type="match status" value="1"/>
</dbReference>
<dbReference type="EMBL" id="CP148074">
    <property type="protein sequence ID" value="WXL26261.1"/>
    <property type="molecule type" value="Genomic_DNA"/>
</dbReference>
<reference evidence="3 4" key="1">
    <citation type="submission" date="2024-03" db="EMBL/GenBank/DDBJ databases">
        <title>Complete genome of BD2.</title>
        <authorList>
            <person name="Cao G."/>
        </authorList>
    </citation>
    <scope>NUCLEOTIDE SEQUENCE [LARGE SCALE GENOMIC DNA]</scope>
    <source>
        <strain evidence="3 4">BD2</strain>
    </source>
</reference>
<accession>A0ABZ2RJM4</accession>
<dbReference type="GO" id="GO:0016787">
    <property type="term" value="F:hydrolase activity"/>
    <property type="evidence" value="ECO:0007669"/>
    <property type="project" value="UniProtKB-KW"/>
</dbReference>
<evidence type="ECO:0000313" key="3">
    <source>
        <dbReference type="EMBL" id="WXL26261.1"/>
    </source>
</evidence>
<dbReference type="Proteomes" id="UP001476583">
    <property type="component" value="Chromosome"/>
</dbReference>